<evidence type="ECO:0000313" key="3">
    <source>
        <dbReference type="Proteomes" id="UP000252085"/>
    </source>
</evidence>
<sequence length="268" mass="30268">MELSTLQGQPASILGLAGQQSIDAATVLLAFEAGINYFFFYNLESENFLGGLKSLLLTNREQVLVATGSENRDIQSLRLYLDSVRYRLDVEQVDVFFIEYVSPGDDMAQVQALLDELYSWKDKGLVRYVGVTTHNRAIALEMIERHQCNVLMHRYNMAHRQAEQNVLPAAQKASIPVVAFTCTRWGTLLKGHHNWHGKLPTAADCYRYTLNHPGVRLALTAPKTRQQLEENLAVLQAPQIEAEEVAKWHSYGNLIYGNGQDAFDTQWV</sequence>
<proteinExistence type="predicted"/>
<gene>
    <name evidence="2" type="ORF">A6769_28885</name>
</gene>
<organism evidence="2 3">
    <name type="scientific">Nostoc punctiforme NIES-2108</name>
    <dbReference type="NCBI Taxonomy" id="1356359"/>
    <lineage>
        <taxon>Bacteria</taxon>
        <taxon>Bacillati</taxon>
        <taxon>Cyanobacteriota</taxon>
        <taxon>Cyanophyceae</taxon>
        <taxon>Nostocales</taxon>
        <taxon>Nostocaceae</taxon>
        <taxon>Nostoc</taxon>
    </lineage>
</organism>
<dbReference type="InterPro" id="IPR053135">
    <property type="entry name" value="AKR2_Oxidoreductase"/>
</dbReference>
<name>A0A367R9H6_NOSPU</name>
<dbReference type="InterPro" id="IPR023210">
    <property type="entry name" value="NADP_OxRdtase_dom"/>
</dbReference>
<comment type="caution">
    <text evidence="2">The sequence shown here is derived from an EMBL/GenBank/DDBJ whole genome shotgun (WGS) entry which is preliminary data.</text>
</comment>
<dbReference type="AlphaFoldDB" id="A0A367R9H6"/>
<feature type="domain" description="NADP-dependent oxidoreductase" evidence="1">
    <location>
        <begin position="24"/>
        <end position="191"/>
    </location>
</feature>
<reference evidence="2 3" key="1">
    <citation type="submission" date="2016-04" db="EMBL/GenBank/DDBJ databases">
        <authorList>
            <person name="Evans L.H."/>
            <person name="Alamgir A."/>
            <person name="Owens N."/>
            <person name="Weber N.D."/>
            <person name="Virtaneva K."/>
            <person name="Barbian K."/>
            <person name="Babar A."/>
            <person name="Rosenke K."/>
        </authorList>
    </citation>
    <scope>NUCLEOTIDE SEQUENCE [LARGE SCALE GENOMIC DNA]</scope>
    <source>
        <strain evidence="2">NIES-2108</strain>
    </source>
</reference>
<dbReference type="SUPFAM" id="SSF51430">
    <property type="entry name" value="NAD(P)-linked oxidoreductase"/>
    <property type="match status" value="1"/>
</dbReference>
<dbReference type="Pfam" id="PF00248">
    <property type="entry name" value="Aldo_ket_red"/>
    <property type="match status" value="1"/>
</dbReference>
<accession>A0A367R9H6</accession>
<dbReference type="PANTHER" id="PTHR43312">
    <property type="entry name" value="D-THREO-ALDOSE 1-DEHYDROGENASE"/>
    <property type="match status" value="1"/>
</dbReference>
<evidence type="ECO:0000313" key="2">
    <source>
        <dbReference type="EMBL" id="RCJ32062.1"/>
    </source>
</evidence>
<evidence type="ECO:0000259" key="1">
    <source>
        <dbReference type="Pfam" id="PF00248"/>
    </source>
</evidence>
<dbReference type="Gene3D" id="3.20.20.100">
    <property type="entry name" value="NADP-dependent oxidoreductase domain"/>
    <property type="match status" value="1"/>
</dbReference>
<dbReference type="InterPro" id="IPR036812">
    <property type="entry name" value="NAD(P)_OxRdtase_dom_sf"/>
</dbReference>
<dbReference type="Proteomes" id="UP000252085">
    <property type="component" value="Unassembled WGS sequence"/>
</dbReference>
<dbReference type="EMBL" id="LXQE01000169">
    <property type="protein sequence ID" value="RCJ32062.1"/>
    <property type="molecule type" value="Genomic_DNA"/>
</dbReference>
<dbReference type="PANTHER" id="PTHR43312:SF1">
    <property type="entry name" value="NADP-DEPENDENT OXIDOREDUCTASE DOMAIN-CONTAINING PROTEIN"/>
    <property type="match status" value="1"/>
</dbReference>
<protein>
    <submittedName>
        <fullName evidence="2">Oxidoreductase</fullName>
    </submittedName>
</protein>